<feature type="region of interest" description="Disordered" evidence="1">
    <location>
        <begin position="334"/>
        <end position="353"/>
    </location>
</feature>
<dbReference type="SUPFAM" id="SSF56436">
    <property type="entry name" value="C-type lectin-like"/>
    <property type="match status" value="1"/>
</dbReference>
<dbReference type="InterPro" id="IPR016187">
    <property type="entry name" value="CTDL_fold"/>
</dbReference>
<keyword evidence="2" id="KW-0812">Transmembrane</keyword>
<feature type="transmembrane region" description="Helical" evidence="2">
    <location>
        <begin position="373"/>
        <end position="397"/>
    </location>
</feature>
<reference evidence="3" key="1">
    <citation type="journal article" date="2012" name="Nature">
        <title>The oyster genome reveals stress adaptation and complexity of shell formation.</title>
        <authorList>
            <person name="Zhang G."/>
            <person name="Fang X."/>
            <person name="Guo X."/>
            <person name="Li L."/>
            <person name="Luo R."/>
            <person name="Xu F."/>
            <person name="Yang P."/>
            <person name="Zhang L."/>
            <person name="Wang X."/>
            <person name="Qi H."/>
            <person name="Xiong Z."/>
            <person name="Que H."/>
            <person name="Xie Y."/>
            <person name="Holland P.W."/>
            <person name="Paps J."/>
            <person name="Zhu Y."/>
            <person name="Wu F."/>
            <person name="Chen Y."/>
            <person name="Wang J."/>
            <person name="Peng C."/>
            <person name="Meng J."/>
            <person name="Yang L."/>
            <person name="Liu J."/>
            <person name="Wen B."/>
            <person name="Zhang N."/>
            <person name="Huang Z."/>
            <person name="Zhu Q."/>
            <person name="Feng Y."/>
            <person name="Mount A."/>
            <person name="Hedgecock D."/>
            <person name="Xu Z."/>
            <person name="Liu Y."/>
            <person name="Domazet-Loso T."/>
            <person name="Du Y."/>
            <person name="Sun X."/>
            <person name="Zhang S."/>
            <person name="Liu B."/>
            <person name="Cheng P."/>
            <person name="Jiang X."/>
            <person name="Li J."/>
            <person name="Fan D."/>
            <person name="Wang W."/>
            <person name="Fu W."/>
            <person name="Wang T."/>
            <person name="Wang B."/>
            <person name="Zhang J."/>
            <person name="Peng Z."/>
            <person name="Li Y."/>
            <person name="Li N."/>
            <person name="Wang J."/>
            <person name="Chen M."/>
            <person name="He Y."/>
            <person name="Tan F."/>
            <person name="Song X."/>
            <person name="Zheng Q."/>
            <person name="Huang R."/>
            <person name="Yang H."/>
            <person name="Du X."/>
            <person name="Chen L."/>
            <person name="Yang M."/>
            <person name="Gaffney P.M."/>
            <person name="Wang S."/>
            <person name="Luo L."/>
            <person name="She Z."/>
            <person name="Ming Y."/>
            <person name="Huang W."/>
            <person name="Zhang S."/>
            <person name="Huang B."/>
            <person name="Zhang Y."/>
            <person name="Qu T."/>
            <person name="Ni P."/>
            <person name="Miao G."/>
            <person name="Wang J."/>
            <person name="Wang Q."/>
            <person name="Steinberg C.E."/>
            <person name="Wang H."/>
            <person name="Li N."/>
            <person name="Qian L."/>
            <person name="Zhang G."/>
            <person name="Li Y."/>
            <person name="Yang H."/>
            <person name="Liu X."/>
            <person name="Wang J."/>
            <person name="Yin Y."/>
            <person name="Wang J."/>
        </authorList>
    </citation>
    <scope>NUCLEOTIDE SEQUENCE [LARGE SCALE GENOMIC DNA]</scope>
    <source>
        <strain evidence="3">05x7-T-G4-1.051#20</strain>
    </source>
</reference>
<sequence>MKELLYFEEQKTWVEARNVCRNLGGKLMRSTTLNRNIIENCGEIDPAQRFWVGEHRTLSAWFEITGCFEDSAVQSNVTYDNSDRNEASVCYEMCQGSAYVGLKNNTCFCIDSSPGNQASLPCNLKCPGNEAEDCGGADVISVYRKASITPDNAQCPQQEMCLCSQLDCLTSGVSFSSRPCTTDLHGACGYGYMTDTKTPWDVSNGLCTKQGFLANQENSQEFCRNRIMTWPQTYWSGVFRSVINNLDRGSGGYRDALLYCFSLRRGSLLNQAGTVTISPDTCYSERLPFICEIGETLQANVLEGSSLFGEARCRVQWAPTTTSITTAATTTYVTTKTTPGPRPQTTDSGAAPSSTYYVNNQVKDEKDDFKDKLFIVGMVAGAVLLLVIIICAATIVAKRRRKEHYGKKYGNQFIIRSYGNDVHLDDTSPPRSKQEQDVVVPEIYVTEIASSEPIQAFPKDNSNMSVSSSELKYDSLKDGRSKAKSIEPQQYITNHSDVRSDVSSENGTDEIRPLTKKKQTVQSKSNRENQFSNRSVICADIDSNVRSLPRQPKLTRKPPFRYVYSEW</sequence>
<evidence type="ECO:0000256" key="1">
    <source>
        <dbReference type="SAM" id="MobiDB-lite"/>
    </source>
</evidence>
<evidence type="ECO:0000313" key="3">
    <source>
        <dbReference type="EMBL" id="EKC18188.1"/>
    </source>
</evidence>
<evidence type="ECO:0000256" key="2">
    <source>
        <dbReference type="SAM" id="Phobius"/>
    </source>
</evidence>
<dbReference type="SMART" id="SM00321">
    <property type="entry name" value="WSC"/>
    <property type="match status" value="1"/>
</dbReference>
<dbReference type="InterPro" id="IPR016186">
    <property type="entry name" value="C-type_lectin-like/link_sf"/>
</dbReference>
<accession>K1P9U5</accession>
<dbReference type="Pfam" id="PF01822">
    <property type="entry name" value="WSC"/>
    <property type="match status" value="1"/>
</dbReference>
<proteinExistence type="predicted"/>
<dbReference type="PROSITE" id="PS51212">
    <property type="entry name" value="WSC"/>
    <property type="match status" value="1"/>
</dbReference>
<keyword evidence="2" id="KW-1133">Transmembrane helix</keyword>
<dbReference type="Gene3D" id="3.10.100.10">
    <property type="entry name" value="Mannose-Binding Protein A, subunit A"/>
    <property type="match status" value="1"/>
</dbReference>
<protein>
    <submittedName>
        <fullName evidence="3">Uncharacterized protein</fullName>
    </submittedName>
</protein>
<organism evidence="3">
    <name type="scientific">Magallana gigas</name>
    <name type="common">Pacific oyster</name>
    <name type="synonym">Crassostrea gigas</name>
    <dbReference type="NCBI Taxonomy" id="29159"/>
    <lineage>
        <taxon>Eukaryota</taxon>
        <taxon>Metazoa</taxon>
        <taxon>Spiralia</taxon>
        <taxon>Lophotrochozoa</taxon>
        <taxon>Mollusca</taxon>
        <taxon>Bivalvia</taxon>
        <taxon>Autobranchia</taxon>
        <taxon>Pteriomorphia</taxon>
        <taxon>Ostreida</taxon>
        <taxon>Ostreoidea</taxon>
        <taxon>Ostreidae</taxon>
        <taxon>Magallana</taxon>
    </lineage>
</organism>
<feature type="region of interest" description="Disordered" evidence="1">
    <location>
        <begin position="497"/>
        <end position="529"/>
    </location>
</feature>
<dbReference type="HOGENOM" id="CLU_480815_0_0_1"/>
<feature type="compositionally biased region" description="Polar residues" evidence="1">
    <location>
        <begin position="520"/>
        <end position="529"/>
    </location>
</feature>
<feature type="compositionally biased region" description="Polar residues" evidence="1">
    <location>
        <begin position="343"/>
        <end position="353"/>
    </location>
</feature>
<dbReference type="AlphaFoldDB" id="K1P9U5"/>
<name>K1P9U5_MAGGI</name>
<dbReference type="EMBL" id="JH816272">
    <property type="protein sequence ID" value="EKC18188.1"/>
    <property type="molecule type" value="Genomic_DNA"/>
</dbReference>
<keyword evidence="2" id="KW-0472">Membrane</keyword>
<dbReference type="InterPro" id="IPR002889">
    <property type="entry name" value="WSC_carb-bd"/>
</dbReference>
<gene>
    <name evidence="3" type="ORF">CGI_10014627</name>
</gene>
<dbReference type="InParanoid" id="K1P9U5"/>